<evidence type="ECO:0000313" key="2">
    <source>
        <dbReference type="Proteomes" id="UP000029448"/>
    </source>
</evidence>
<keyword evidence="2" id="KW-1185">Reference proteome</keyword>
<organism evidence="1 2">
    <name type="scientific">Acetobacter tropicalis</name>
    <dbReference type="NCBI Taxonomy" id="104102"/>
    <lineage>
        <taxon>Bacteria</taxon>
        <taxon>Pseudomonadati</taxon>
        <taxon>Pseudomonadota</taxon>
        <taxon>Alphaproteobacteria</taxon>
        <taxon>Acetobacterales</taxon>
        <taxon>Acetobacteraceae</taxon>
        <taxon>Acetobacter</taxon>
    </lineage>
</organism>
<accession>A0A094YHS2</accession>
<evidence type="ECO:0000313" key="1">
    <source>
        <dbReference type="EMBL" id="KGB20872.1"/>
    </source>
</evidence>
<dbReference type="PATRIC" id="fig|104102.7.peg.3342"/>
<protein>
    <submittedName>
        <fullName evidence="1">Uncharacterized protein</fullName>
    </submittedName>
</protein>
<reference evidence="1 2" key="1">
    <citation type="submission" date="2014-06" db="EMBL/GenBank/DDBJ databases">
        <title>Functional and comparative genomic analyses of the Drosophila gut microbiota identify candidate symbiosis factors.</title>
        <authorList>
            <person name="Newell P.D."/>
            <person name="Chaston J.M."/>
            <person name="Douglas A.E."/>
        </authorList>
    </citation>
    <scope>NUCLEOTIDE SEQUENCE [LARGE SCALE GENOMIC DNA]</scope>
    <source>
        <strain evidence="1 2">DmCS_006</strain>
    </source>
</reference>
<dbReference type="EMBL" id="JOKM01000110">
    <property type="protein sequence ID" value="KGB20872.1"/>
    <property type="molecule type" value="Genomic_DNA"/>
</dbReference>
<sequence length="42" mass="5183">MTKKNKWLKIFHNELLFHYVYHNKIDFDVLVADLYGEMELLI</sequence>
<proteinExistence type="predicted"/>
<name>A0A094YHS2_9PROT</name>
<dbReference type="AlphaFoldDB" id="A0A094YHS2"/>
<dbReference type="Proteomes" id="UP000029448">
    <property type="component" value="Unassembled WGS sequence"/>
</dbReference>
<gene>
    <name evidence="1" type="ORF">AtDm6_3390</name>
</gene>
<comment type="caution">
    <text evidence="1">The sequence shown here is derived from an EMBL/GenBank/DDBJ whole genome shotgun (WGS) entry which is preliminary data.</text>
</comment>